<dbReference type="EMBL" id="GBXM01103186">
    <property type="protein sequence ID" value="JAH05391.1"/>
    <property type="molecule type" value="Transcribed_RNA"/>
</dbReference>
<proteinExistence type="predicted"/>
<protein>
    <submittedName>
        <fullName evidence="1">Uncharacterized protein</fullName>
    </submittedName>
</protein>
<organism evidence="1">
    <name type="scientific">Anguilla anguilla</name>
    <name type="common">European freshwater eel</name>
    <name type="synonym">Muraena anguilla</name>
    <dbReference type="NCBI Taxonomy" id="7936"/>
    <lineage>
        <taxon>Eukaryota</taxon>
        <taxon>Metazoa</taxon>
        <taxon>Chordata</taxon>
        <taxon>Craniata</taxon>
        <taxon>Vertebrata</taxon>
        <taxon>Euteleostomi</taxon>
        <taxon>Actinopterygii</taxon>
        <taxon>Neopterygii</taxon>
        <taxon>Teleostei</taxon>
        <taxon>Anguilliformes</taxon>
        <taxon>Anguillidae</taxon>
        <taxon>Anguilla</taxon>
    </lineage>
</organism>
<name>A0A0E9PL89_ANGAN</name>
<dbReference type="AlphaFoldDB" id="A0A0E9PL89"/>
<accession>A0A0E9PL89</accession>
<reference evidence="1" key="1">
    <citation type="submission" date="2014-11" db="EMBL/GenBank/DDBJ databases">
        <authorList>
            <person name="Amaro Gonzalez C."/>
        </authorList>
    </citation>
    <scope>NUCLEOTIDE SEQUENCE</scope>
</reference>
<sequence length="58" mass="6637">MVGFMYLYIASCHYAHLVTAHLLSPSALPEPLIHFPPSLTITRFYDPCSSPRLQGRRY</sequence>
<reference evidence="1" key="2">
    <citation type="journal article" date="2015" name="Fish Shellfish Immunol.">
        <title>Early steps in the European eel (Anguilla anguilla)-Vibrio vulnificus interaction in the gills: Role of the RtxA13 toxin.</title>
        <authorList>
            <person name="Callol A."/>
            <person name="Pajuelo D."/>
            <person name="Ebbesson L."/>
            <person name="Teles M."/>
            <person name="MacKenzie S."/>
            <person name="Amaro C."/>
        </authorList>
    </citation>
    <scope>NUCLEOTIDE SEQUENCE</scope>
</reference>
<evidence type="ECO:0000313" key="1">
    <source>
        <dbReference type="EMBL" id="JAH05391.1"/>
    </source>
</evidence>